<gene>
    <name evidence="1" type="primary">dnaA_3</name>
    <name evidence="1" type="ORF">PsAD2_03829</name>
</gene>
<dbReference type="PANTHER" id="PTHR30050:SF5">
    <property type="entry name" value="DNAA REGULATORY INACTIVATOR HDA"/>
    <property type="match status" value="1"/>
</dbReference>
<dbReference type="SUPFAM" id="SSF52540">
    <property type="entry name" value="P-loop containing nucleoside triphosphate hydrolases"/>
    <property type="match status" value="1"/>
</dbReference>
<dbReference type="EMBL" id="LMCB01000098">
    <property type="protein sequence ID" value="KZL12524.1"/>
    <property type="molecule type" value="Genomic_DNA"/>
</dbReference>
<dbReference type="AlphaFoldDB" id="A0A165ULR4"/>
<keyword evidence="2" id="KW-1185">Reference proteome</keyword>
<dbReference type="GO" id="GO:0003688">
    <property type="term" value="F:DNA replication origin binding"/>
    <property type="evidence" value="ECO:0007669"/>
    <property type="project" value="TreeGrafter"/>
</dbReference>
<sequence length="226" mass="24896">MTGSTGPQQLPLVLPHEEALGVDDYLVSTSNQAAFNLITNWPEWPSPIVTLQGPIGSGKTHLVSAWHELSGAQVVGGDELEFLDLTALAEAGPVAVEDLHDGFDEASLFHLFNAVRLSGGHMLMTTREWPHTFDLKTKDLASRFRAATPVQVEEPDDMLLRMVLTKHFSDRQVTVDTSVIDYLVIRIERSLDAARNVVDMLDRHALATGRKISRVMASKILESMGE</sequence>
<dbReference type="GO" id="GO:0006270">
    <property type="term" value="P:DNA replication initiation"/>
    <property type="evidence" value="ECO:0007669"/>
    <property type="project" value="TreeGrafter"/>
</dbReference>
<dbReference type="Gene3D" id="1.10.8.60">
    <property type="match status" value="1"/>
</dbReference>
<protein>
    <submittedName>
        <fullName evidence="1">Chromosomal replication initiator protein DnaA</fullName>
    </submittedName>
</protein>
<accession>A0A165ULR4</accession>
<dbReference type="PATRIC" id="fig|989403.3.peg.4173"/>
<dbReference type="InterPro" id="IPR027417">
    <property type="entry name" value="P-loop_NTPase"/>
</dbReference>
<dbReference type="Gene3D" id="3.40.50.300">
    <property type="entry name" value="P-loop containing nucleotide triphosphate hydrolases"/>
    <property type="match status" value="1"/>
</dbReference>
<organism evidence="1 2">
    <name type="scientific">Pseudovibrio axinellae</name>
    <dbReference type="NCBI Taxonomy" id="989403"/>
    <lineage>
        <taxon>Bacteria</taxon>
        <taxon>Pseudomonadati</taxon>
        <taxon>Pseudomonadota</taxon>
        <taxon>Alphaproteobacteria</taxon>
        <taxon>Hyphomicrobiales</taxon>
        <taxon>Stappiaceae</taxon>
        <taxon>Pseudovibrio</taxon>
    </lineage>
</organism>
<proteinExistence type="predicted"/>
<dbReference type="STRING" id="989403.SAMN05421798_101151"/>
<dbReference type="OrthoDB" id="7390113at2"/>
<evidence type="ECO:0000313" key="2">
    <source>
        <dbReference type="Proteomes" id="UP000076577"/>
    </source>
</evidence>
<name>A0A165ULR4_9HYPH</name>
<dbReference type="RefSeq" id="WP_068009549.1">
    <property type="nucleotide sequence ID" value="NZ_FOFM01000001.1"/>
</dbReference>
<dbReference type="PANTHER" id="PTHR30050">
    <property type="entry name" value="CHROMOSOMAL REPLICATION INITIATOR PROTEIN DNAA"/>
    <property type="match status" value="1"/>
</dbReference>
<evidence type="ECO:0000313" key="1">
    <source>
        <dbReference type="EMBL" id="KZL12524.1"/>
    </source>
</evidence>
<reference evidence="1 2" key="1">
    <citation type="journal article" date="2016" name="Front. Microbiol.">
        <title>Comparative Genomic Analysis Reveals a Diverse Repertoire of Genes Involved in Prokaryote-Eukaryote Interactions within the Pseudovibrio Genus.</title>
        <authorList>
            <person name="Romano S."/>
            <person name="Fernandez-Guerra A."/>
            <person name="Reen F.J."/>
            <person name="Glockner F.O."/>
            <person name="Crowley S.P."/>
            <person name="O'Sullivan O."/>
            <person name="Cotter P.D."/>
            <person name="Adams C."/>
            <person name="Dobson A.D."/>
            <person name="O'Gara F."/>
        </authorList>
    </citation>
    <scope>NUCLEOTIDE SEQUENCE [LARGE SCALE GENOMIC DNA]</scope>
    <source>
        <strain evidence="1 2">Ad2</strain>
    </source>
</reference>
<comment type="caution">
    <text evidence="1">The sequence shown here is derived from an EMBL/GenBank/DDBJ whole genome shotgun (WGS) entry which is preliminary data.</text>
</comment>
<dbReference type="Proteomes" id="UP000076577">
    <property type="component" value="Unassembled WGS sequence"/>
</dbReference>
<dbReference type="GO" id="GO:0005886">
    <property type="term" value="C:plasma membrane"/>
    <property type="evidence" value="ECO:0007669"/>
    <property type="project" value="TreeGrafter"/>
</dbReference>